<feature type="transmembrane region" description="Helical" evidence="7">
    <location>
        <begin position="260"/>
        <end position="285"/>
    </location>
</feature>
<feature type="transmembrane region" description="Helical" evidence="7">
    <location>
        <begin position="210"/>
        <end position="240"/>
    </location>
</feature>
<protein>
    <submittedName>
        <fullName evidence="9">ABC transporter permease subunit</fullName>
    </submittedName>
</protein>
<dbReference type="GO" id="GO:0055085">
    <property type="term" value="P:transmembrane transport"/>
    <property type="evidence" value="ECO:0007669"/>
    <property type="project" value="InterPro"/>
</dbReference>
<dbReference type="AlphaFoldDB" id="A0A7K1FE32"/>
<name>A0A7K1FE32_9ACTN</name>
<feature type="transmembrane region" description="Helical" evidence="7">
    <location>
        <begin position="132"/>
        <end position="150"/>
    </location>
</feature>
<dbReference type="RefSeq" id="WP_154766445.1">
    <property type="nucleotide sequence ID" value="NZ_WLYK01000001.1"/>
</dbReference>
<evidence type="ECO:0000313" key="9">
    <source>
        <dbReference type="EMBL" id="MTD12367.1"/>
    </source>
</evidence>
<keyword evidence="4 7" id="KW-0812">Transmembrane</keyword>
<keyword evidence="2 7" id="KW-0813">Transport</keyword>
<feature type="transmembrane region" description="Helical" evidence="7">
    <location>
        <begin position="26"/>
        <end position="48"/>
    </location>
</feature>
<accession>A0A7K1FE32</accession>
<feature type="transmembrane region" description="Helical" evidence="7">
    <location>
        <begin position="95"/>
        <end position="120"/>
    </location>
</feature>
<keyword evidence="10" id="KW-1185">Reference proteome</keyword>
<keyword evidence="6 7" id="KW-0472">Membrane</keyword>
<dbReference type="InterPro" id="IPR000515">
    <property type="entry name" value="MetI-like"/>
</dbReference>
<comment type="similarity">
    <text evidence="7">Belongs to the binding-protein-dependent transport system permease family.</text>
</comment>
<dbReference type="InterPro" id="IPR050366">
    <property type="entry name" value="BP-dependent_transpt_permease"/>
</dbReference>
<organism evidence="9 10">
    <name type="scientific">Nakamurella alba</name>
    <dbReference type="NCBI Taxonomy" id="2665158"/>
    <lineage>
        <taxon>Bacteria</taxon>
        <taxon>Bacillati</taxon>
        <taxon>Actinomycetota</taxon>
        <taxon>Actinomycetes</taxon>
        <taxon>Nakamurellales</taxon>
        <taxon>Nakamurellaceae</taxon>
        <taxon>Nakamurella</taxon>
    </lineage>
</organism>
<dbReference type="CDD" id="cd06261">
    <property type="entry name" value="TM_PBP2"/>
    <property type="match status" value="1"/>
</dbReference>
<evidence type="ECO:0000313" key="10">
    <source>
        <dbReference type="Proteomes" id="UP000460221"/>
    </source>
</evidence>
<evidence type="ECO:0000256" key="6">
    <source>
        <dbReference type="ARBA" id="ARBA00023136"/>
    </source>
</evidence>
<evidence type="ECO:0000256" key="5">
    <source>
        <dbReference type="ARBA" id="ARBA00022989"/>
    </source>
</evidence>
<comment type="caution">
    <text evidence="9">The sequence shown here is derived from an EMBL/GenBank/DDBJ whole genome shotgun (WGS) entry which is preliminary data.</text>
</comment>
<dbReference type="PANTHER" id="PTHR43386">
    <property type="entry name" value="OLIGOPEPTIDE TRANSPORT SYSTEM PERMEASE PROTEIN APPC"/>
    <property type="match status" value="1"/>
</dbReference>
<reference evidence="9 10" key="1">
    <citation type="submission" date="2019-11" db="EMBL/GenBank/DDBJ databases">
        <authorList>
            <person name="Jiang L.-Q."/>
        </authorList>
    </citation>
    <scope>NUCLEOTIDE SEQUENCE [LARGE SCALE GENOMIC DNA]</scope>
    <source>
        <strain evidence="9 10">YIM 132087</strain>
    </source>
</reference>
<gene>
    <name evidence="9" type="ORF">GIS00_00225</name>
</gene>
<evidence type="ECO:0000256" key="3">
    <source>
        <dbReference type="ARBA" id="ARBA00022475"/>
    </source>
</evidence>
<dbReference type="SUPFAM" id="SSF161098">
    <property type="entry name" value="MetI-like"/>
    <property type="match status" value="1"/>
</dbReference>
<feature type="transmembrane region" description="Helical" evidence="7">
    <location>
        <begin position="156"/>
        <end position="175"/>
    </location>
</feature>
<evidence type="ECO:0000259" key="8">
    <source>
        <dbReference type="PROSITE" id="PS50928"/>
    </source>
</evidence>
<proteinExistence type="inferred from homology"/>
<dbReference type="Proteomes" id="UP000460221">
    <property type="component" value="Unassembled WGS sequence"/>
</dbReference>
<dbReference type="PANTHER" id="PTHR43386:SF1">
    <property type="entry name" value="D,D-DIPEPTIDE TRANSPORT SYSTEM PERMEASE PROTEIN DDPC-RELATED"/>
    <property type="match status" value="1"/>
</dbReference>
<evidence type="ECO:0000256" key="2">
    <source>
        <dbReference type="ARBA" id="ARBA00022448"/>
    </source>
</evidence>
<evidence type="ECO:0000256" key="4">
    <source>
        <dbReference type="ARBA" id="ARBA00022692"/>
    </source>
</evidence>
<evidence type="ECO:0000256" key="1">
    <source>
        <dbReference type="ARBA" id="ARBA00004651"/>
    </source>
</evidence>
<evidence type="ECO:0000256" key="7">
    <source>
        <dbReference type="RuleBase" id="RU363032"/>
    </source>
</evidence>
<feature type="domain" description="ABC transmembrane type-1" evidence="8">
    <location>
        <begin position="93"/>
        <end position="282"/>
    </location>
</feature>
<dbReference type="Pfam" id="PF00528">
    <property type="entry name" value="BPD_transp_1"/>
    <property type="match status" value="1"/>
</dbReference>
<dbReference type="PROSITE" id="PS50928">
    <property type="entry name" value="ABC_TM1"/>
    <property type="match status" value="1"/>
</dbReference>
<comment type="subcellular location">
    <subcellularLocation>
        <location evidence="1 7">Cell membrane</location>
        <topology evidence="1 7">Multi-pass membrane protein</topology>
    </subcellularLocation>
</comment>
<dbReference type="InterPro" id="IPR035906">
    <property type="entry name" value="MetI-like_sf"/>
</dbReference>
<dbReference type="Gene3D" id="1.10.3720.10">
    <property type="entry name" value="MetI-like"/>
    <property type="match status" value="1"/>
</dbReference>
<sequence length="296" mass="31827">MTTIVPEEVGEVPAPHAGRSRNRDRIAVWAIATPLLLMAVVFLLAPWLGLPDPNRQRLSDSLLEPVWITGDWGHVLGTDKLGRDLLSRLVEGGRIVLLLAVCGTLAGLIPGVLLGMVAGYRGGWLDAVVSRFVEAWMAIPGLLFAIVILIGTGRSLAVLVGVLGLLTWPLYARVVRADAIALKHRPFIAALRTAGVPTWRLMVSHMLPNVASTVLVIGALQTGGSVLIESGLSFLGIGVVSPQISWGAMLAEGRDELTKAWWVAVFPGVAISIVVLLTNLLGDALRRRFDPRSRRY</sequence>
<dbReference type="EMBL" id="WLYK01000001">
    <property type="protein sequence ID" value="MTD12367.1"/>
    <property type="molecule type" value="Genomic_DNA"/>
</dbReference>
<keyword evidence="5 7" id="KW-1133">Transmembrane helix</keyword>
<dbReference type="GO" id="GO:0005886">
    <property type="term" value="C:plasma membrane"/>
    <property type="evidence" value="ECO:0007669"/>
    <property type="project" value="UniProtKB-SubCell"/>
</dbReference>
<keyword evidence="3" id="KW-1003">Cell membrane</keyword>